<dbReference type="InterPro" id="IPR052126">
    <property type="entry name" value="Spindle_Org/Thrombomodulin"/>
</dbReference>
<evidence type="ECO:0000313" key="5">
    <source>
        <dbReference type="Proteomes" id="UP000030742"/>
    </source>
</evidence>
<evidence type="ECO:0000259" key="2">
    <source>
        <dbReference type="Pfam" id="PF25489"/>
    </source>
</evidence>
<dbReference type="OrthoDB" id="2448405at2759"/>
<dbReference type="EMBL" id="KB631025">
    <property type="protein sequence ID" value="ERL84020.1"/>
    <property type="molecule type" value="Genomic_DNA"/>
</dbReference>
<evidence type="ECO:0000313" key="3">
    <source>
        <dbReference type="EMBL" id="ERL83757.1"/>
    </source>
</evidence>
<dbReference type="InterPro" id="IPR057443">
    <property type="entry name" value="At5g54830-like"/>
</dbReference>
<name>U4TSM5_DENPD</name>
<dbReference type="STRING" id="77166.U4TSM5"/>
<dbReference type="Pfam" id="PF25489">
    <property type="entry name" value="At5g54830"/>
    <property type="match status" value="1"/>
</dbReference>
<keyword evidence="1" id="KW-0677">Repeat</keyword>
<evidence type="ECO:0000313" key="4">
    <source>
        <dbReference type="EMBL" id="ERL84020.1"/>
    </source>
</evidence>
<dbReference type="PANTHER" id="PTHR24036">
    <property type="entry name" value="SKELETOR-RELATED"/>
    <property type="match status" value="1"/>
</dbReference>
<gene>
    <name evidence="3" type="ORF">D910_00977</name>
    <name evidence="4" type="ORF">D910_01339</name>
</gene>
<protein>
    <recommendedName>
        <fullName evidence="2">At5g54830-like domain-containing protein</fullName>
    </recommendedName>
</protein>
<proteinExistence type="predicted"/>
<organism evidence="3 5">
    <name type="scientific">Dendroctonus ponderosae</name>
    <name type="common">Mountain pine beetle</name>
    <dbReference type="NCBI Taxonomy" id="77166"/>
    <lineage>
        <taxon>Eukaryota</taxon>
        <taxon>Metazoa</taxon>
        <taxon>Ecdysozoa</taxon>
        <taxon>Arthropoda</taxon>
        <taxon>Hexapoda</taxon>
        <taxon>Insecta</taxon>
        <taxon>Pterygota</taxon>
        <taxon>Neoptera</taxon>
        <taxon>Endopterygota</taxon>
        <taxon>Coleoptera</taxon>
        <taxon>Polyphaga</taxon>
        <taxon>Cucujiformia</taxon>
        <taxon>Curculionidae</taxon>
        <taxon>Scolytinae</taxon>
        <taxon>Dendroctonus</taxon>
    </lineage>
</organism>
<feature type="domain" description="At5g54830-like" evidence="2">
    <location>
        <begin position="40"/>
        <end position="74"/>
    </location>
</feature>
<reference evidence="3 5" key="1">
    <citation type="journal article" date="2013" name="Genome Biol.">
        <title>Draft genome of the mountain pine beetle, Dendroctonus ponderosae Hopkins, a major forest pest.</title>
        <authorList>
            <person name="Keeling C.I."/>
            <person name="Yuen M.M."/>
            <person name="Liao N.Y."/>
            <person name="Docking T.R."/>
            <person name="Chan S.K."/>
            <person name="Taylor G.A."/>
            <person name="Palmquist D.L."/>
            <person name="Jackman S.D."/>
            <person name="Nguyen A."/>
            <person name="Li M."/>
            <person name="Henderson H."/>
            <person name="Janes J.K."/>
            <person name="Zhao Y."/>
            <person name="Pandoh P."/>
            <person name="Moore R."/>
            <person name="Sperling F.A."/>
            <person name="Huber D.P."/>
            <person name="Birol I."/>
            <person name="Jones S.J."/>
            <person name="Bohlmann J."/>
        </authorList>
    </citation>
    <scope>NUCLEOTIDE SEQUENCE</scope>
</reference>
<dbReference type="Proteomes" id="UP000030742">
    <property type="component" value="Unassembled WGS sequence"/>
</dbReference>
<evidence type="ECO:0000256" key="1">
    <source>
        <dbReference type="ARBA" id="ARBA00022737"/>
    </source>
</evidence>
<accession>U4TSM5</accession>
<dbReference type="PANTHER" id="PTHR24036:SF16">
    <property type="entry name" value="KNICKKOPF"/>
    <property type="match status" value="1"/>
</dbReference>
<dbReference type="AlphaFoldDB" id="U4TSM5"/>
<sequence length="101" mass="11785">MTGRLCVSKHKSNHDRRLDDDFESFKKFNRSLEWSCETGDPGTLEFTPNSTWPDIVYYNSFTQANMGWKIRVIDSFNQRICEDLFSHCASFKAQIKVTVIP</sequence>
<dbReference type="EMBL" id="KB630643">
    <property type="protein sequence ID" value="ERL83757.1"/>
    <property type="molecule type" value="Genomic_DNA"/>
</dbReference>